<keyword evidence="2" id="KW-1185">Reference proteome</keyword>
<organism evidence="1 2">
    <name type="scientific">Streptomyces gossypii</name>
    <dbReference type="NCBI Taxonomy" id="2883101"/>
    <lineage>
        <taxon>Bacteria</taxon>
        <taxon>Bacillati</taxon>
        <taxon>Actinomycetota</taxon>
        <taxon>Actinomycetes</taxon>
        <taxon>Kitasatosporales</taxon>
        <taxon>Streptomycetaceae</taxon>
        <taxon>Streptomyces</taxon>
    </lineage>
</organism>
<evidence type="ECO:0000313" key="2">
    <source>
        <dbReference type="Proteomes" id="UP001156389"/>
    </source>
</evidence>
<accession>A0ABT2JZD3</accession>
<protein>
    <recommendedName>
        <fullName evidence="3">Tetratricopeptide repeat protein</fullName>
    </recommendedName>
</protein>
<evidence type="ECO:0008006" key="3">
    <source>
        <dbReference type="Google" id="ProtNLM"/>
    </source>
</evidence>
<sequence length="759" mass="81956">MALPQLEQRLGQAVRARLVTPLGDGRYAFAHDLVRASLCAGLPAEEARRRHRSVVRALERSPALAEHLESSDLARHAYLAVGELDPAAAVEHLLAAARDASGRLALEEAAEHYRRALELVPRDDPGRRATIGLALGTAEYQTRDEVRGRQTFEEVVALARELGDHQLLARAALTLHGLVHPGRPEQLQVDLIDEAHRTLAGRAARPAVPATAARELSVRAVALARRSQDDHELGFSLLARHDAIWTPGTLRERQGLIEELAAVARRAADPELEVRASTLRLGALLEQGDPRCLDGHRSLVTRAQSTALPRCRHEALSSQGSVATLQGRFDEAQAFIDEAYALGEQAHIDHVDIWNHQRWALCQLRGRFDQADELLQEIGEDGHLDPRLIHATTAVQRGDVEVALRYLRAASDASDACVPWLLPLWLRFQAQTAAASGDPQLCETARAAIKPFLGQWAVSIAGFDIHGPFVLWSARLDAAQGRWEAAVEGFSAARRSADLLRARPWSLEARAGLAEALARRGAAGDAAAAGALLDEVAAEAGELGKLQLLARVGGTGSAGTGAAPDIGPGSGRGAESGAASVFRFDGSVWTLGFAGRTVHLPDAKGLHDLHVLLGAPGSRIAAVRLLAPGGDEVVAAAGRMGSDTVLDREAEVNYRRHLARLDEETERALNAGDDRRAARLDRERATLLDELRSAAGLAGRPRRLGDEAERVRKTVTARIRHTLRRLDEHHPELAGHLRATVSTGTTCCYRETEGVPWLL</sequence>
<dbReference type="RefSeq" id="WP_260220632.1">
    <property type="nucleotide sequence ID" value="NZ_JAJAGO010000013.1"/>
</dbReference>
<name>A0ABT2JZD3_9ACTN</name>
<evidence type="ECO:0000313" key="1">
    <source>
        <dbReference type="EMBL" id="MCT2593271.1"/>
    </source>
</evidence>
<dbReference type="Gene3D" id="1.25.40.10">
    <property type="entry name" value="Tetratricopeptide repeat domain"/>
    <property type="match status" value="2"/>
</dbReference>
<gene>
    <name evidence="1" type="ORF">LHJ74_25765</name>
</gene>
<proteinExistence type="predicted"/>
<dbReference type="InterPro" id="IPR011990">
    <property type="entry name" value="TPR-like_helical_dom_sf"/>
</dbReference>
<dbReference type="Proteomes" id="UP001156389">
    <property type="component" value="Unassembled WGS sequence"/>
</dbReference>
<dbReference type="SUPFAM" id="SSF48452">
    <property type="entry name" value="TPR-like"/>
    <property type="match status" value="1"/>
</dbReference>
<reference evidence="1 2" key="1">
    <citation type="submission" date="2021-10" db="EMBL/GenBank/DDBJ databases">
        <title>Streptomyces gossypii sp. nov., isolated from soil collected from cotton field.</title>
        <authorList>
            <person name="Ge X."/>
            <person name="Chen X."/>
            <person name="Liu W."/>
        </authorList>
    </citation>
    <scope>NUCLEOTIDE SEQUENCE [LARGE SCALE GENOMIC DNA]</scope>
    <source>
        <strain evidence="1 2">N2-109</strain>
    </source>
</reference>
<comment type="caution">
    <text evidence="1">The sequence shown here is derived from an EMBL/GenBank/DDBJ whole genome shotgun (WGS) entry which is preliminary data.</text>
</comment>
<dbReference type="EMBL" id="JAJAGO010000013">
    <property type="protein sequence ID" value="MCT2593271.1"/>
    <property type="molecule type" value="Genomic_DNA"/>
</dbReference>